<organism evidence="2 3">
    <name type="scientific">Synechococcus phage S-SM2</name>
    <dbReference type="NCBI Taxonomy" id="444860"/>
    <lineage>
        <taxon>Viruses</taxon>
        <taxon>Duplodnaviria</taxon>
        <taxon>Heunggongvirae</taxon>
        <taxon>Uroviricota</taxon>
        <taxon>Caudoviricetes</taxon>
        <taxon>Pantevenvirales</taxon>
        <taxon>Kyanoviridae</taxon>
        <taxon>Nilusvirus</taxon>
        <taxon>Nilusvirus ssm2</taxon>
    </lineage>
</organism>
<keyword evidence="1" id="KW-0812">Transmembrane</keyword>
<name>E3SIT5_9CAUD</name>
<evidence type="ECO:0000313" key="2">
    <source>
        <dbReference type="EMBL" id="ADO97383.1"/>
    </source>
</evidence>
<protein>
    <submittedName>
        <fullName evidence="2">Uncharacterized protein</fullName>
    </submittedName>
</protein>
<dbReference type="Proteomes" id="UP000006524">
    <property type="component" value="Segment"/>
</dbReference>
<proteinExistence type="predicted"/>
<dbReference type="EMBL" id="GU071095">
    <property type="protein sequence ID" value="ADO97383.1"/>
    <property type="molecule type" value="Genomic_DNA"/>
</dbReference>
<gene>
    <name evidence="2" type="ORF">SSM2_041</name>
</gene>
<evidence type="ECO:0000313" key="3">
    <source>
        <dbReference type="Proteomes" id="UP000006524"/>
    </source>
</evidence>
<feature type="transmembrane region" description="Helical" evidence="1">
    <location>
        <begin position="7"/>
        <end position="31"/>
    </location>
</feature>
<evidence type="ECO:0000256" key="1">
    <source>
        <dbReference type="SAM" id="Phobius"/>
    </source>
</evidence>
<accession>E3SIT5</accession>
<keyword evidence="1" id="KW-0472">Membrane</keyword>
<keyword evidence="1" id="KW-1133">Transmembrane helix</keyword>
<keyword evidence="3" id="KW-1185">Reference proteome</keyword>
<dbReference type="GeneID" id="10326673"/>
<dbReference type="KEGG" id="vg:10326673"/>
<sequence>MNTTEKLIFIASFMYMMQWGTRVTSVALHALS</sequence>
<dbReference type="RefSeq" id="YP_004322197.1">
    <property type="nucleotide sequence ID" value="NC_015279.1"/>
</dbReference>
<reference evidence="2 3" key="1">
    <citation type="journal article" date="2010" name="Environ. Microbiol.">
        <title>Genomic analysis of oceanic cyanobacterial myoviruses compared with T4-like myoviruses from diverse hosts and environments.</title>
        <authorList>
            <person name="Sullivan M.B."/>
            <person name="Huang K.H."/>
            <person name="Ignacio-Espinoza J.C."/>
            <person name="Berlin A.M."/>
            <person name="Kelly L."/>
            <person name="Weigele P.R."/>
            <person name="DeFrancesco A.S."/>
            <person name="Kern S.E."/>
            <person name="Thompson L.R."/>
            <person name="Young S."/>
            <person name="Yandava C."/>
            <person name="Fu R."/>
            <person name="Krastins B."/>
            <person name="Chase M."/>
            <person name="Sarracino D."/>
            <person name="Osburne M.S."/>
            <person name="Henn M.R."/>
            <person name="Chisholm S.W."/>
        </authorList>
    </citation>
    <scope>NUCLEOTIDE SEQUENCE [LARGE SCALE GENOMIC DNA]</scope>
    <source>
        <strain evidence="2">8017-1</strain>
    </source>
</reference>